<dbReference type="SUPFAM" id="SSF56601">
    <property type="entry name" value="beta-lactamase/transpeptidase-like"/>
    <property type="match status" value="1"/>
</dbReference>
<accession>A0ABW4QV69</accession>
<evidence type="ECO:0000256" key="2">
    <source>
        <dbReference type="ARBA" id="ARBA00023136"/>
    </source>
</evidence>
<dbReference type="Proteomes" id="UP001597197">
    <property type="component" value="Unassembled WGS sequence"/>
</dbReference>
<dbReference type="Gene3D" id="3.40.710.10">
    <property type="entry name" value="DD-peptidase/beta-lactamase superfamily"/>
    <property type="match status" value="1"/>
</dbReference>
<evidence type="ECO:0000256" key="1">
    <source>
        <dbReference type="ARBA" id="ARBA00004370"/>
    </source>
</evidence>
<dbReference type="PANTHER" id="PTHR30627">
    <property type="entry name" value="PEPTIDOGLYCAN D,D-TRANSPEPTIDASE"/>
    <property type="match status" value="1"/>
</dbReference>
<dbReference type="Pfam" id="PF00905">
    <property type="entry name" value="Transpeptidase"/>
    <property type="match status" value="1"/>
</dbReference>
<keyword evidence="2" id="KW-0472">Membrane</keyword>
<dbReference type="RefSeq" id="WP_382313967.1">
    <property type="nucleotide sequence ID" value="NZ_JBHUFD010000005.1"/>
</dbReference>
<dbReference type="SUPFAM" id="SSF54184">
    <property type="entry name" value="Penicillin-binding protein 2x (pbp-2x), c-terminal domain"/>
    <property type="match status" value="1"/>
</dbReference>
<organism evidence="5 6">
    <name type="scientific">Hymenobacter bucti</name>
    <dbReference type="NCBI Taxonomy" id="1844114"/>
    <lineage>
        <taxon>Bacteria</taxon>
        <taxon>Pseudomonadati</taxon>
        <taxon>Bacteroidota</taxon>
        <taxon>Cytophagia</taxon>
        <taxon>Cytophagales</taxon>
        <taxon>Hymenobacteraceae</taxon>
        <taxon>Hymenobacter</taxon>
    </lineage>
</organism>
<dbReference type="InterPro" id="IPR050515">
    <property type="entry name" value="Beta-lactam/transpept"/>
</dbReference>
<gene>
    <name evidence="5" type="ORF">ACFSDX_12620</name>
</gene>
<dbReference type="EMBL" id="JBHUFD010000005">
    <property type="protein sequence ID" value="MFD1873279.1"/>
    <property type="molecule type" value="Genomic_DNA"/>
</dbReference>
<name>A0ABW4QV69_9BACT</name>
<dbReference type="CDD" id="cd06575">
    <property type="entry name" value="PASTA_Pbp2x-like_2"/>
    <property type="match status" value="1"/>
</dbReference>
<dbReference type="InterPro" id="IPR001460">
    <property type="entry name" value="PCN-bd_Tpept"/>
</dbReference>
<dbReference type="Pfam" id="PF03793">
    <property type="entry name" value="PASTA"/>
    <property type="match status" value="1"/>
</dbReference>
<keyword evidence="6" id="KW-1185">Reference proteome</keyword>
<comment type="subcellular location">
    <subcellularLocation>
        <location evidence="1">Membrane</location>
    </subcellularLocation>
</comment>
<dbReference type="InterPro" id="IPR005543">
    <property type="entry name" value="PASTA_dom"/>
</dbReference>
<evidence type="ECO:0000313" key="6">
    <source>
        <dbReference type="Proteomes" id="UP001597197"/>
    </source>
</evidence>
<dbReference type="SUPFAM" id="SSF56519">
    <property type="entry name" value="Penicillin binding protein dimerisation domain"/>
    <property type="match status" value="1"/>
</dbReference>
<dbReference type="Gene3D" id="3.30.10.20">
    <property type="match status" value="1"/>
</dbReference>
<dbReference type="InterPro" id="IPR012338">
    <property type="entry name" value="Beta-lactam/transpept-like"/>
</dbReference>
<protein>
    <submittedName>
        <fullName evidence="5">Penicillin-binding transpeptidase domain-containing protein</fullName>
    </submittedName>
</protein>
<feature type="region of interest" description="Disordered" evidence="3">
    <location>
        <begin position="742"/>
        <end position="836"/>
    </location>
</feature>
<dbReference type="PROSITE" id="PS51178">
    <property type="entry name" value="PASTA"/>
    <property type="match status" value="1"/>
</dbReference>
<evidence type="ECO:0000313" key="5">
    <source>
        <dbReference type="EMBL" id="MFD1873279.1"/>
    </source>
</evidence>
<evidence type="ECO:0000259" key="4">
    <source>
        <dbReference type="PROSITE" id="PS51178"/>
    </source>
</evidence>
<sequence length="836" mass="91059">MKGSVKKSIVTRVRLAFLGVAIFSSAIAWKISHIQYQEGAKWRALEQERRISYQSVPATRGNIFASDGKSIMATSLPFFRVAWDPGVVENDAFRKGVDSLAWHLAHFFGDRSKEEYKRRLITAYNAKDPAVRYLRLNSRQINFQEKKELASWPIFRAKRRGGVIFEKVDKRFRPFGGLAQRTVGFVNEDHNGAGLEFTFQTKLAGKSGEALYERVPGGMKPVYDGTEIKPQPGYDIKTTLDINLQDGAEDALYKALVSNDAQYGCAILMEVRTGEIKAVANLGKASDGTYKEDYNYAFADQGRTEPGSTFKLASMMALLEAHPEIQLDDIVDTGNGRMLIGGAVKTDTHGYGKLTVQQVFEKSSNIGVAKLINQYFSGNPSAYTDYLKRFGLPKPLGFQMAGEALPYIKDPKDRTWSRTSLTTMCIGYELKIAPLQTLAFYNAVANGGVKVQPIIVKEIKQADQVLEQFEAPVLNQKICSDETLRKLHAMMEGVVLEGTARKIRPTDYSIAGKTGTAWKFKNGHYTKTYSTSFCGFFPADKPKYSCIVVIDSPSKGGWSGAEVAAPVFRDIADRCMARDQASQRPMLARVPAHRSPAPLVRAGVQDEIALVCQRMGLPAQTRATGGEEWVRATRAADTAVVTRTVEVTPNPTVTRAGRMPDAHGLTLRDALFLLENRGLKVRTSGTGRVREQSIASGEVVKRGAVVSLALAPTAALAAAPMALPEPTHTEIAENTLLVPAEHEAASRPARSTKAAPAKAPRSTEKSAKAKPSSKPESTSAKDNPTNSKPAKATAPKADKKKPASPKRATPADIRTAQRPAATPPAVVKAGRAPKSA</sequence>
<dbReference type="PANTHER" id="PTHR30627:SF1">
    <property type="entry name" value="PEPTIDOGLYCAN D,D-TRANSPEPTIDASE FTSI"/>
    <property type="match status" value="1"/>
</dbReference>
<proteinExistence type="predicted"/>
<evidence type="ECO:0000256" key="3">
    <source>
        <dbReference type="SAM" id="MobiDB-lite"/>
    </source>
</evidence>
<feature type="compositionally biased region" description="Low complexity" evidence="3">
    <location>
        <begin position="769"/>
        <end position="781"/>
    </location>
</feature>
<dbReference type="InterPro" id="IPR036138">
    <property type="entry name" value="PBP_dimer_sf"/>
</dbReference>
<reference evidence="6" key="1">
    <citation type="journal article" date="2019" name="Int. J. Syst. Evol. Microbiol.">
        <title>The Global Catalogue of Microorganisms (GCM) 10K type strain sequencing project: providing services to taxonomists for standard genome sequencing and annotation.</title>
        <authorList>
            <consortium name="The Broad Institute Genomics Platform"/>
            <consortium name="The Broad Institute Genome Sequencing Center for Infectious Disease"/>
            <person name="Wu L."/>
            <person name="Ma J."/>
        </authorList>
    </citation>
    <scope>NUCLEOTIDE SEQUENCE [LARGE SCALE GENOMIC DNA]</scope>
    <source>
        <strain evidence="6">CGMCC 1.15795</strain>
    </source>
</reference>
<comment type="caution">
    <text evidence="5">The sequence shown here is derived from an EMBL/GenBank/DDBJ whole genome shotgun (WGS) entry which is preliminary data.</text>
</comment>
<dbReference type="Gene3D" id="3.30.450.330">
    <property type="match status" value="1"/>
</dbReference>
<feature type="domain" description="PASTA" evidence="4">
    <location>
        <begin position="652"/>
        <end position="712"/>
    </location>
</feature>
<dbReference type="Gene3D" id="3.90.1310.10">
    <property type="entry name" value="Penicillin-binding protein 2a (Domain 2)"/>
    <property type="match status" value="1"/>
</dbReference>
<feature type="compositionally biased region" description="Low complexity" evidence="3">
    <location>
        <begin position="814"/>
        <end position="825"/>
    </location>
</feature>